<feature type="transmembrane region" description="Helical" evidence="2">
    <location>
        <begin position="117"/>
        <end position="137"/>
    </location>
</feature>
<dbReference type="Pfam" id="PF05532">
    <property type="entry name" value="CsbD"/>
    <property type="match status" value="1"/>
</dbReference>
<evidence type="ECO:0000313" key="5">
    <source>
        <dbReference type="Proteomes" id="UP000317648"/>
    </source>
</evidence>
<sequence>MVSQETLLGRWSEIKGKLQERWGELTNDPGLQFEGDVNRLVGHIHVKTGETREQIESYLDELVNQGSDMASRAYNRVSEAAVTASKRSQEAADAVNQAVHDGYQQTEAVVRKHPMEALAVCFGVGLITGVVVGLATLGSGRR</sequence>
<dbReference type="PANTHER" id="PTHR34977:SF1">
    <property type="entry name" value="UPF0337 PROTEIN YJBJ"/>
    <property type="match status" value="1"/>
</dbReference>
<dbReference type="InterPro" id="IPR050423">
    <property type="entry name" value="UPF0337_stress_rsp"/>
</dbReference>
<dbReference type="AlphaFoldDB" id="A0A518DU77"/>
<dbReference type="InterPro" id="IPR008462">
    <property type="entry name" value="CsbD"/>
</dbReference>
<dbReference type="RefSeq" id="WP_145054139.1">
    <property type="nucleotide sequence ID" value="NZ_CP036433.1"/>
</dbReference>
<keyword evidence="2" id="KW-0812">Transmembrane</keyword>
<dbReference type="OrthoDB" id="278198at2"/>
<dbReference type="InterPro" id="IPR036629">
    <property type="entry name" value="YjbJ_sf"/>
</dbReference>
<dbReference type="PANTHER" id="PTHR34977">
    <property type="entry name" value="UPF0337 PROTEIN YJBJ"/>
    <property type="match status" value="1"/>
</dbReference>
<dbReference type="SUPFAM" id="SSF69047">
    <property type="entry name" value="Hypothetical protein YjbJ"/>
    <property type="match status" value="1"/>
</dbReference>
<dbReference type="Proteomes" id="UP000317648">
    <property type="component" value="Chromosome"/>
</dbReference>
<dbReference type="EMBL" id="CP036433">
    <property type="protein sequence ID" value="QDU95392.1"/>
    <property type="molecule type" value="Genomic_DNA"/>
</dbReference>
<name>A0A518DU77_9BACT</name>
<proteinExistence type="inferred from homology"/>
<evidence type="ECO:0000256" key="2">
    <source>
        <dbReference type="SAM" id="Phobius"/>
    </source>
</evidence>
<evidence type="ECO:0000259" key="3">
    <source>
        <dbReference type="Pfam" id="PF05532"/>
    </source>
</evidence>
<gene>
    <name evidence="4" type="ORF">Pla8534_32070</name>
</gene>
<evidence type="ECO:0000313" key="4">
    <source>
        <dbReference type="EMBL" id="QDU95392.1"/>
    </source>
</evidence>
<protein>
    <recommendedName>
        <fullName evidence="3">CsbD-like domain-containing protein</fullName>
    </recommendedName>
</protein>
<comment type="similarity">
    <text evidence="1">Belongs to the UPF0337 (CsbD) family.</text>
</comment>
<keyword evidence="5" id="KW-1185">Reference proteome</keyword>
<dbReference type="Gene3D" id="1.10.1470.10">
    <property type="entry name" value="YjbJ"/>
    <property type="match status" value="1"/>
</dbReference>
<dbReference type="KEGG" id="lcre:Pla8534_32070"/>
<organism evidence="4 5">
    <name type="scientific">Lignipirellula cremea</name>
    <dbReference type="NCBI Taxonomy" id="2528010"/>
    <lineage>
        <taxon>Bacteria</taxon>
        <taxon>Pseudomonadati</taxon>
        <taxon>Planctomycetota</taxon>
        <taxon>Planctomycetia</taxon>
        <taxon>Pirellulales</taxon>
        <taxon>Pirellulaceae</taxon>
        <taxon>Lignipirellula</taxon>
    </lineage>
</organism>
<evidence type="ECO:0000256" key="1">
    <source>
        <dbReference type="ARBA" id="ARBA00009129"/>
    </source>
</evidence>
<feature type="domain" description="CsbD-like" evidence="3">
    <location>
        <begin position="9"/>
        <end position="56"/>
    </location>
</feature>
<keyword evidence="2" id="KW-1133">Transmembrane helix</keyword>
<reference evidence="4 5" key="1">
    <citation type="submission" date="2019-02" db="EMBL/GenBank/DDBJ databases">
        <title>Deep-cultivation of Planctomycetes and their phenomic and genomic characterization uncovers novel biology.</title>
        <authorList>
            <person name="Wiegand S."/>
            <person name="Jogler M."/>
            <person name="Boedeker C."/>
            <person name="Pinto D."/>
            <person name="Vollmers J."/>
            <person name="Rivas-Marin E."/>
            <person name="Kohn T."/>
            <person name="Peeters S.H."/>
            <person name="Heuer A."/>
            <person name="Rast P."/>
            <person name="Oberbeckmann S."/>
            <person name="Bunk B."/>
            <person name="Jeske O."/>
            <person name="Meyerdierks A."/>
            <person name="Storesund J.E."/>
            <person name="Kallscheuer N."/>
            <person name="Luecker S."/>
            <person name="Lage O.M."/>
            <person name="Pohl T."/>
            <person name="Merkel B.J."/>
            <person name="Hornburger P."/>
            <person name="Mueller R.-W."/>
            <person name="Bruemmer F."/>
            <person name="Labrenz M."/>
            <person name="Spormann A.M."/>
            <person name="Op den Camp H."/>
            <person name="Overmann J."/>
            <person name="Amann R."/>
            <person name="Jetten M.S.M."/>
            <person name="Mascher T."/>
            <person name="Medema M.H."/>
            <person name="Devos D.P."/>
            <person name="Kaster A.-K."/>
            <person name="Ovreas L."/>
            <person name="Rohde M."/>
            <person name="Galperin M.Y."/>
            <person name="Jogler C."/>
        </authorList>
    </citation>
    <scope>NUCLEOTIDE SEQUENCE [LARGE SCALE GENOMIC DNA]</scope>
    <source>
        <strain evidence="4 5">Pla85_3_4</strain>
    </source>
</reference>
<keyword evidence="2" id="KW-0472">Membrane</keyword>
<accession>A0A518DU77</accession>